<evidence type="ECO:0000313" key="2">
    <source>
        <dbReference type="EMBL" id="OJZ74873.1"/>
    </source>
</evidence>
<dbReference type="Proteomes" id="UP000186438">
    <property type="component" value="Unassembled WGS sequence"/>
</dbReference>
<protein>
    <submittedName>
        <fullName evidence="2">Uncharacterized protein</fullName>
    </submittedName>
</protein>
<sequence>MVSGDYAVLMLIDGQQVDFGVTAVSCAGGAATAWLIARADKRRRRAVAPRRAAVWPHRD</sequence>
<keyword evidence="1" id="KW-1133">Transmembrane helix</keyword>
<dbReference type="EMBL" id="MPNT01000004">
    <property type="protein sequence ID" value="OJZ74873.1"/>
    <property type="molecule type" value="Genomic_DNA"/>
</dbReference>
<reference evidence="2 3" key="1">
    <citation type="submission" date="2016-11" db="EMBL/GenBank/DDBJ databases">
        <title>Genome sequences of unsequenced Mycobacteria.</title>
        <authorList>
            <person name="Greninger A.L."/>
            <person name="Fang F."/>
            <person name="Jerome K.R."/>
        </authorList>
    </citation>
    <scope>NUCLEOTIDE SEQUENCE [LARGE SCALE GENOMIC DNA]</scope>
    <source>
        <strain evidence="2 3">M11</strain>
    </source>
</reference>
<organism evidence="2 3">
    <name type="scientific">Mycobacterium paraffinicum</name>
    <dbReference type="NCBI Taxonomy" id="53378"/>
    <lineage>
        <taxon>Bacteria</taxon>
        <taxon>Bacillati</taxon>
        <taxon>Actinomycetota</taxon>
        <taxon>Actinomycetes</taxon>
        <taxon>Mycobacteriales</taxon>
        <taxon>Mycobacteriaceae</taxon>
        <taxon>Mycobacterium</taxon>
    </lineage>
</organism>
<gene>
    <name evidence="2" type="ORF">BRW65_06535</name>
</gene>
<evidence type="ECO:0000313" key="3">
    <source>
        <dbReference type="Proteomes" id="UP000186438"/>
    </source>
</evidence>
<keyword evidence="1" id="KW-0472">Membrane</keyword>
<evidence type="ECO:0000256" key="1">
    <source>
        <dbReference type="SAM" id="Phobius"/>
    </source>
</evidence>
<feature type="transmembrane region" description="Helical" evidence="1">
    <location>
        <begin position="19"/>
        <end position="37"/>
    </location>
</feature>
<proteinExistence type="predicted"/>
<comment type="caution">
    <text evidence="2">The sequence shown here is derived from an EMBL/GenBank/DDBJ whole genome shotgun (WGS) entry which is preliminary data.</text>
</comment>
<keyword evidence="3" id="KW-1185">Reference proteome</keyword>
<name>A0A1Q4HYS2_9MYCO</name>
<accession>A0A1Q4HYS2</accession>
<dbReference type="AlphaFoldDB" id="A0A1Q4HYS2"/>
<keyword evidence="1" id="KW-0812">Transmembrane</keyword>